<dbReference type="InterPro" id="IPR000847">
    <property type="entry name" value="LysR_HTH_N"/>
</dbReference>
<dbReference type="Pfam" id="PF00126">
    <property type="entry name" value="HTH_1"/>
    <property type="match status" value="1"/>
</dbReference>
<comment type="similarity">
    <text evidence="1">Belongs to the LysR transcriptional regulatory family.</text>
</comment>
<evidence type="ECO:0000313" key="7">
    <source>
        <dbReference type="Proteomes" id="UP001209083"/>
    </source>
</evidence>
<dbReference type="PROSITE" id="PS50931">
    <property type="entry name" value="HTH_LYSR"/>
    <property type="match status" value="1"/>
</dbReference>
<keyword evidence="3" id="KW-0238">DNA-binding</keyword>
<dbReference type="RefSeq" id="WP_349637827.1">
    <property type="nucleotide sequence ID" value="NZ_CP090958.1"/>
</dbReference>
<dbReference type="Pfam" id="PF03466">
    <property type="entry name" value="LysR_substrate"/>
    <property type="match status" value="1"/>
</dbReference>
<reference evidence="6 7" key="1">
    <citation type="submission" date="2023-05" db="EMBL/GenBank/DDBJ databases">
        <title>Lithophilousrod everest ZFBP1038 complete genpme.</title>
        <authorList>
            <person name="Tian M."/>
        </authorList>
    </citation>
    <scope>NUCLEOTIDE SEQUENCE [LARGE SCALE GENOMIC DNA]</scope>
    <source>
        <strain evidence="6 7">ZFBP1038</strain>
    </source>
</reference>
<dbReference type="EMBL" id="CP090958">
    <property type="protein sequence ID" value="WGW11045.1"/>
    <property type="molecule type" value="Genomic_DNA"/>
</dbReference>
<evidence type="ECO:0000256" key="3">
    <source>
        <dbReference type="ARBA" id="ARBA00023125"/>
    </source>
</evidence>
<name>A0ABY8QSB2_9MICO</name>
<dbReference type="Gene3D" id="1.10.10.10">
    <property type="entry name" value="Winged helix-like DNA-binding domain superfamily/Winged helix DNA-binding domain"/>
    <property type="match status" value="1"/>
</dbReference>
<evidence type="ECO:0000259" key="5">
    <source>
        <dbReference type="PROSITE" id="PS50931"/>
    </source>
</evidence>
<dbReference type="InterPro" id="IPR036390">
    <property type="entry name" value="WH_DNA-bd_sf"/>
</dbReference>
<evidence type="ECO:0000313" key="6">
    <source>
        <dbReference type="EMBL" id="WGW11045.1"/>
    </source>
</evidence>
<dbReference type="SUPFAM" id="SSF46785">
    <property type="entry name" value="Winged helix' DNA-binding domain"/>
    <property type="match status" value="1"/>
</dbReference>
<keyword evidence="2" id="KW-0805">Transcription regulation</keyword>
<dbReference type="SUPFAM" id="SSF53850">
    <property type="entry name" value="Periplasmic binding protein-like II"/>
    <property type="match status" value="1"/>
</dbReference>
<gene>
    <name evidence="6" type="ORF">LWF01_13160</name>
</gene>
<evidence type="ECO:0000256" key="4">
    <source>
        <dbReference type="ARBA" id="ARBA00023163"/>
    </source>
</evidence>
<keyword evidence="4" id="KW-0804">Transcription</keyword>
<evidence type="ECO:0000256" key="2">
    <source>
        <dbReference type="ARBA" id="ARBA00023015"/>
    </source>
</evidence>
<dbReference type="PANTHER" id="PTHR30346">
    <property type="entry name" value="TRANSCRIPTIONAL DUAL REGULATOR HCAR-RELATED"/>
    <property type="match status" value="1"/>
</dbReference>
<sequence>MELHQLRYLTAVVDQGSFTRAGMSLHISQSGVSAQLRQLERELGQPLIDRSGRAVRLTDAGEAVLPFARAALAAVSAIREAVDEVAGLHRGSVTIGMVSGCSIPGFLDALSDLHRKHPQLILSLIEGPSDQLQSQVMAGDLGVALVGYSDQPKPGLEVAVVIDESLVVAVDGQHPFADRKSVRLSELDRESVISLPLGTGIRTAYNNACRAAGLGGSVGLEASSPEAIVGLAVRGLGVAVLSESMVDVDSGLVSVPIRAQGATARLGLVWKRQEAIPAATRAVIEAMTDRMVG</sequence>
<protein>
    <submittedName>
        <fullName evidence="6">LysR substrate-binding domain-containing protein</fullName>
    </submittedName>
</protein>
<dbReference type="InterPro" id="IPR036388">
    <property type="entry name" value="WH-like_DNA-bd_sf"/>
</dbReference>
<dbReference type="Proteomes" id="UP001209083">
    <property type="component" value="Chromosome"/>
</dbReference>
<dbReference type="PRINTS" id="PR00039">
    <property type="entry name" value="HTHLYSR"/>
</dbReference>
<organism evidence="6 7">
    <name type="scientific">Saxibacter everestensis</name>
    <dbReference type="NCBI Taxonomy" id="2909229"/>
    <lineage>
        <taxon>Bacteria</taxon>
        <taxon>Bacillati</taxon>
        <taxon>Actinomycetota</taxon>
        <taxon>Actinomycetes</taxon>
        <taxon>Micrococcales</taxon>
        <taxon>Brevibacteriaceae</taxon>
        <taxon>Saxibacter</taxon>
    </lineage>
</organism>
<keyword evidence="7" id="KW-1185">Reference proteome</keyword>
<dbReference type="Gene3D" id="3.40.190.290">
    <property type="match status" value="1"/>
</dbReference>
<dbReference type="PANTHER" id="PTHR30346:SF29">
    <property type="entry name" value="LYSR SUBSTRATE-BINDING"/>
    <property type="match status" value="1"/>
</dbReference>
<feature type="domain" description="HTH lysR-type" evidence="5">
    <location>
        <begin position="1"/>
        <end position="58"/>
    </location>
</feature>
<evidence type="ECO:0000256" key="1">
    <source>
        <dbReference type="ARBA" id="ARBA00009437"/>
    </source>
</evidence>
<accession>A0ABY8QSB2</accession>
<dbReference type="InterPro" id="IPR005119">
    <property type="entry name" value="LysR_subst-bd"/>
</dbReference>
<proteinExistence type="inferred from homology"/>